<dbReference type="InterPro" id="IPR006101">
    <property type="entry name" value="Glyco_hydro_2"/>
</dbReference>
<dbReference type="InterPro" id="IPR006103">
    <property type="entry name" value="Glyco_hydro_2_cat"/>
</dbReference>
<dbReference type="SUPFAM" id="SSF49303">
    <property type="entry name" value="beta-Galactosidase/glucuronidase domain"/>
    <property type="match status" value="2"/>
</dbReference>
<dbReference type="SMART" id="SM01038">
    <property type="entry name" value="Bgal_small_N"/>
    <property type="match status" value="1"/>
</dbReference>
<dbReference type="InterPro" id="IPR050347">
    <property type="entry name" value="Bact_Beta-galactosidase"/>
</dbReference>
<dbReference type="InterPro" id="IPR004199">
    <property type="entry name" value="B-gal_small/dom_5"/>
</dbReference>
<name>A0A934VMM7_9BACT</name>
<dbReference type="InterPro" id="IPR023232">
    <property type="entry name" value="Glyco_hydro_2_AS"/>
</dbReference>
<dbReference type="EC" id="3.2.1.23" evidence="3 7"/>
<dbReference type="Pfam" id="PF02929">
    <property type="entry name" value="Bgal_small_N"/>
    <property type="match status" value="1"/>
</dbReference>
<dbReference type="InterPro" id="IPR036156">
    <property type="entry name" value="Beta-gal/glucu_dom_sf"/>
</dbReference>
<dbReference type="EMBL" id="JAENIL010000001">
    <property type="protein sequence ID" value="MBK1875347.1"/>
    <property type="molecule type" value="Genomic_DNA"/>
</dbReference>
<dbReference type="InterPro" id="IPR014718">
    <property type="entry name" value="GH-type_carb-bd"/>
</dbReference>
<dbReference type="InterPro" id="IPR032312">
    <property type="entry name" value="LacZ_4"/>
</dbReference>
<comment type="catalytic activity">
    <reaction evidence="1 7">
        <text>Hydrolysis of terminal non-reducing beta-D-galactose residues in beta-D-galactosides.</text>
        <dbReference type="EC" id="3.2.1.23"/>
    </reaction>
</comment>
<evidence type="ECO:0000256" key="2">
    <source>
        <dbReference type="ARBA" id="ARBA00007401"/>
    </source>
</evidence>
<dbReference type="SUPFAM" id="SSF51445">
    <property type="entry name" value="(Trans)glycosidases"/>
    <property type="match status" value="1"/>
</dbReference>
<evidence type="ECO:0000256" key="5">
    <source>
        <dbReference type="ARBA" id="ARBA00023295"/>
    </source>
</evidence>
<evidence type="ECO:0000256" key="1">
    <source>
        <dbReference type="ARBA" id="ARBA00001412"/>
    </source>
</evidence>
<gene>
    <name evidence="10" type="ORF">JIN87_00635</name>
</gene>
<dbReference type="Proteomes" id="UP000617628">
    <property type="component" value="Unassembled WGS sequence"/>
</dbReference>
<keyword evidence="8" id="KW-0732">Signal</keyword>
<dbReference type="InterPro" id="IPR017853">
    <property type="entry name" value="GH"/>
</dbReference>
<keyword evidence="11" id="KW-1185">Reference proteome</keyword>
<evidence type="ECO:0000313" key="10">
    <source>
        <dbReference type="EMBL" id="MBK1875347.1"/>
    </source>
</evidence>
<dbReference type="GO" id="GO:0005990">
    <property type="term" value="P:lactose catabolic process"/>
    <property type="evidence" value="ECO:0007669"/>
    <property type="project" value="TreeGrafter"/>
</dbReference>
<dbReference type="PANTHER" id="PTHR46323">
    <property type="entry name" value="BETA-GALACTOSIDASE"/>
    <property type="match status" value="1"/>
</dbReference>
<dbReference type="Pfam" id="PF02837">
    <property type="entry name" value="Glyco_hydro_2_N"/>
    <property type="match status" value="1"/>
</dbReference>
<dbReference type="InterPro" id="IPR023230">
    <property type="entry name" value="Glyco_hydro_2_CS"/>
</dbReference>
<keyword evidence="4 7" id="KW-0378">Hydrolase</keyword>
<feature type="signal peptide" evidence="8">
    <location>
        <begin position="1"/>
        <end position="19"/>
    </location>
</feature>
<dbReference type="PROSITE" id="PS00719">
    <property type="entry name" value="GLYCOSYL_HYDROL_F2_1"/>
    <property type="match status" value="1"/>
</dbReference>
<evidence type="ECO:0000256" key="8">
    <source>
        <dbReference type="SAM" id="SignalP"/>
    </source>
</evidence>
<reference evidence="10" key="1">
    <citation type="submission" date="2021-01" db="EMBL/GenBank/DDBJ databases">
        <title>Modified the classification status of verrucomicrobia.</title>
        <authorList>
            <person name="Feng X."/>
        </authorList>
    </citation>
    <scope>NUCLEOTIDE SEQUENCE</scope>
    <source>
        <strain evidence="10">KCTC 13126</strain>
    </source>
</reference>
<dbReference type="Pfam" id="PF02836">
    <property type="entry name" value="Glyco_hydro_2_C"/>
    <property type="match status" value="1"/>
</dbReference>
<dbReference type="InterPro" id="IPR006104">
    <property type="entry name" value="Glyco_hydro_2_N"/>
</dbReference>
<dbReference type="PRINTS" id="PR00132">
    <property type="entry name" value="GLHYDRLASE2"/>
</dbReference>
<sequence length="1072" mass="120706">MNRTIRTSLSVIVSACVLAASSVASSRLNDWENEQVIGRAKLPARATSYSYNSVEDARSYDRSKAAMLSLDGEWKFHFAERIDDKAENFWQADADVSAWDDISVPSNWEMKGYGIPIYTNSVYPFPVKLPKIDTDNPVGTYVREFDLPKKWDGKRIILHFGGVSSAMTVWVNGEEVGYSQGSRLPAEFDVTEYVKAGKNRLAVQVIRWSDGSYLEDQDHWRMSGIHREVLVLAEPEISLSDFHVRTVFDRSLLDAKLQIRPEITVLNDANFKGWNLEAQLFAPDGGSIFEEPLSIDLKSIVKEQYPQRDNVPFALMEGEVKMPMKWSAEKPHLYTLVLSLKDKKGKLVEARSERVGFRKVELVKDGPLLINGEEVKLVGVNRHDHSATNGKAVTREEILEDVKLIKQLNFNSVRTSHYPNDPYFYELCDEYGLYVMDEANVESHGVKGQLANMPEWTYSILERVVRMIERDKNHPSIISWSFGNESGTGPGFAAAAGWTKDFDPTRFIHYEGAQGDPNHPAYVAPALKKNMVESINGLEAFATMANPTDPAFVDVISRMYPRLDDFEDLARSPYIDRPILTCEYAHSMGNSLGNLKEYWDLMYSYPNLIGGYIWDWIDQGVEKIGPDGKMFYAYGGDFGDKPNSSNFCINGVVASDRSLKPQSWECKYVFQPIIFDEVDLSSGTVSLLSRFNFTNLNEYEVRWAVSENGDVIEEGSLGSLDLAPDGVLRVEVPYSKIKPKAGIEYFLRMSVHSKEDSLWADAGFELAKEQFALPVSKIASNSDQGKGKIAFEEKGGRILVSGKNFELGVDKSTGWLGSYRLDGEKIITEEMKPNFWRPLNDNEVWGWKPHKHNAVWDGLADRMETVSVDVSKRSSGSVEVVSKKRYKDAVDLTISYTVSANGSVHVNMDLDADETLPNLLRVGMAMGVASDYDKMTFFGKGPWENYIDRVQSAEVGVYSGSVADFIVEYVRPQENGNRTGVRWLCLEDSEDGEVRIDGDQHLSVSVWPWSAENLHEAKHPYDLVYQGYNTVNIDLVQAGVGGNDSWSPKSQAIEKYRIPSGKYEYGFTMSFQ</sequence>
<dbReference type="Pfam" id="PF16353">
    <property type="entry name" value="LacZ_4"/>
    <property type="match status" value="1"/>
</dbReference>
<feature type="domain" description="Beta galactosidase small chain/" evidence="9">
    <location>
        <begin position="799"/>
        <end position="1070"/>
    </location>
</feature>
<evidence type="ECO:0000256" key="7">
    <source>
        <dbReference type="RuleBase" id="RU361154"/>
    </source>
</evidence>
<dbReference type="InterPro" id="IPR011013">
    <property type="entry name" value="Gal_mutarotase_sf_dom"/>
</dbReference>
<dbReference type="Gene3D" id="3.20.20.80">
    <property type="entry name" value="Glycosidases"/>
    <property type="match status" value="1"/>
</dbReference>
<dbReference type="GO" id="GO:0030246">
    <property type="term" value="F:carbohydrate binding"/>
    <property type="evidence" value="ECO:0007669"/>
    <property type="project" value="InterPro"/>
</dbReference>
<dbReference type="SUPFAM" id="SSF49785">
    <property type="entry name" value="Galactose-binding domain-like"/>
    <property type="match status" value="1"/>
</dbReference>
<evidence type="ECO:0000256" key="3">
    <source>
        <dbReference type="ARBA" id="ARBA00012756"/>
    </source>
</evidence>
<dbReference type="Gene3D" id="2.60.120.260">
    <property type="entry name" value="Galactose-binding domain-like"/>
    <property type="match status" value="1"/>
</dbReference>
<comment type="caution">
    <text evidence="10">The sequence shown here is derived from an EMBL/GenBank/DDBJ whole genome shotgun (WGS) entry which is preliminary data.</text>
</comment>
<protein>
    <recommendedName>
        <fullName evidence="3 7">Beta-galactosidase</fullName>
        <ecNumber evidence="3 7">3.2.1.23</ecNumber>
    </recommendedName>
    <alternativeName>
        <fullName evidence="6 7">Lactase</fullName>
    </alternativeName>
</protein>
<comment type="similarity">
    <text evidence="2 7">Belongs to the glycosyl hydrolase 2 family.</text>
</comment>
<evidence type="ECO:0000256" key="6">
    <source>
        <dbReference type="ARBA" id="ARBA00032230"/>
    </source>
</evidence>
<dbReference type="InterPro" id="IPR006102">
    <property type="entry name" value="Ig-like_GH2"/>
</dbReference>
<dbReference type="InterPro" id="IPR008979">
    <property type="entry name" value="Galactose-bd-like_sf"/>
</dbReference>
<accession>A0A934VMM7</accession>
<dbReference type="PANTHER" id="PTHR46323:SF2">
    <property type="entry name" value="BETA-GALACTOSIDASE"/>
    <property type="match status" value="1"/>
</dbReference>
<proteinExistence type="inferred from homology"/>
<keyword evidence="5 7" id="KW-0326">Glycosidase</keyword>
<evidence type="ECO:0000256" key="4">
    <source>
        <dbReference type="ARBA" id="ARBA00022801"/>
    </source>
</evidence>
<dbReference type="GO" id="GO:0009341">
    <property type="term" value="C:beta-galactosidase complex"/>
    <property type="evidence" value="ECO:0007669"/>
    <property type="project" value="InterPro"/>
</dbReference>
<organism evidence="10 11">
    <name type="scientific">Pelagicoccus mobilis</name>
    <dbReference type="NCBI Taxonomy" id="415221"/>
    <lineage>
        <taxon>Bacteria</taxon>
        <taxon>Pseudomonadati</taxon>
        <taxon>Verrucomicrobiota</taxon>
        <taxon>Opitutia</taxon>
        <taxon>Puniceicoccales</taxon>
        <taxon>Pelagicoccaceae</taxon>
        <taxon>Pelagicoccus</taxon>
    </lineage>
</organism>
<dbReference type="RefSeq" id="WP_200353562.1">
    <property type="nucleotide sequence ID" value="NZ_JAENIL010000001.1"/>
</dbReference>
<feature type="chain" id="PRO_5037187169" description="Beta-galactosidase" evidence="8">
    <location>
        <begin position="20"/>
        <end position="1072"/>
    </location>
</feature>
<evidence type="ECO:0000259" key="9">
    <source>
        <dbReference type="SMART" id="SM01038"/>
    </source>
</evidence>
<dbReference type="Gene3D" id="2.60.40.10">
    <property type="entry name" value="Immunoglobulins"/>
    <property type="match status" value="2"/>
</dbReference>
<dbReference type="AlphaFoldDB" id="A0A934VMM7"/>
<dbReference type="Pfam" id="PF00703">
    <property type="entry name" value="Glyco_hydro_2"/>
    <property type="match status" value="1"/>
</dbReference>
<dbReference type="Gene3D" id="2.70.98.10">
    <property type="match status" value="1"/>
</dbReference>
<evidence type="ECO:0000313" key="11">
    <source>
        <dbReference type="Proteomes" id="UP000617628"/>
    </source>
</evidence>
<dbReference type="PROSITE" id="PS00608">
    <property type="entry name" value="GLYCOSYL_HYDROL_F2_2"/>
    <property type="match status" value="1"/>
</dbReference>
<dbReference type="InterPro" id="IPR013783">
    <property type="entry name" value="Ig-like_fold"/>
</dbReference>
<dbReference type="GO" id="GO:0004565">
    <property type="term" value="F:beta-galactosidase activity"/>
    <property type="evidence" value="ECO:0007669"/>
    <property type="project" value="UniProtKB-EC"/>
</dbReference>
<dbReference type="SUPFAM" id="SSF74650">
    <property type="entry name" value="Galactose mutarotase-like"/>
    <property type="match status" value="1"/>
</dbReference>